<dbReference type="STRING" id="292459.STH993"/>
<dbReference type="InterPro" id="IPR016171">
    <property type="entry name" value="Vanillyl_alc_oxidase_C-sub2"/>
</dbReference>
<dbReference type="GO" id="GO:0016491">
    <property type="term" value="F:oxidoreductase activity"/>
    <property type="evidence" value="ECO:0007669"/>
    <property type="project" value="UniProtKB-KW"/>
</dbReference>
<dbReference type="InterPro" id="IPR016164">
    <property type="entry name" value="FAD-linked_Oxase-like_C"/>
</dbReference>
<dbReference type="InterPro" id="IPR016169">
    <property type="entry name" value="FAD-bd_PCMH_sub2"/>
</dbReference>
<dbReference type="HOGENOM" id="CLU_017779_9_2_9"/>
<keyword evidence="5" id="KW-0560">Oxidoreductase</keyword>
<comment type="cofactor">
    <cofactor evidence="1">
        <name>FAD</name>
        <dbReference type="ChEBI" id="CHEBI:57692"/>
    </cofactor>
</comment>
<feature type="domain" description="FAD-binding PCMH-type" evidence="6">
    <location>
        <begin position="56"/>
        <end position="235"/>
    </location>
</feature>
<dbReference type="InterPro" id="IPR051914">
    <property type="entry name" value="FAD-linked_OxidoTrans_Type4"/>
</dbReference>
<dbReference type="InterPro" id="IPR006094">
    <property type="entry name" value="Oxid_FAD_bind_N"/>
</dbReference>
<evidence type="ECO:0000313" key="7">
    <source>
        <dbReference type="EMBL" id="BAD39978.1"/>
    </source>
</evidence>
<dbReference type="Gene3D" id="3.30.70.2740">
    <property type="match status" value="1"/>
</dbReference>
<dbReference type="FunFam" id="1.10.45.10:FF:000001">
    <property type="entry name" value="D-lactate dehydrogenase mitochondrial"/>
    <property type="match status" value="1"/>
</dbReference>
<dbReference type="KEGG" id="sth:STH993"/>
<keyword evidence="3" id="KW-0285">Flavoprotein</keyword>
<dbReference type="eggNOG" id="COG0277">
    <property type="taxonomic scope" value="Bacteria"/>
</dbReference>
<dbReference type="SUPFAM" id="SSF56176">
    <property type="entry name" value="FAD-binding/transporter-associated domain-like"/>
    <property type="match status" value="1"/>
</dbReference>
<dbReference type="GO" id="GO:0071949">
    <property type="term" value="F:FAD binding"/>
    <property type="evidence" value="ECO:0007669"/>
    <property type="project" value="InterPro"/>
</dbReference>
<dbReference type="SUPFAM" id="SSF55103">
    <property type="entry name" value="FAD-linked oxidases, C-terminal domain"/>
    <property type="match status" value="1"/>
</dbReference>
<evidence type="ECO:0000256" key="3">
    <source>
        <dbReference type="ARBA" id="ARBA00022630"/>
    </source>
</evidence>
<dbReference type="InterPro" id="IPR036318">
    <property type="entry name" value="FAD-bd_PCMH-like_sf"/>
</dbReference>
<gene>
    <name evidence="7" type="ordered locus">STH993</name>
</gene>
<name>Q67QR5_SYMTH</name>
<dbReference type="InterPro" id="IPR016166">
    <property type="entry name" value="FAD-bd_PCMH"/>
</dbReference>
<evidence type="ECO:0000256" key="1">
    <source>
        <dbReference type="ARBA" id="ARBA00001974"/>
    </source>
</evidence>
<keyword evidence="8" id="KW-1185">Reference proteome</keyword>
<proteinExistence type="inferred from homology"/>
<accession>Q67QR5</accession>
<dbReference type="InterPro" id="IPR004113">
    <property type="entry name" value="FAD-bd_oxidored_4_C"/>
</dbReference>
<evidence type="ECO:0000256" key="4">
    <source>
        <dbReference type="ARBA" id="ARBA00022827"/>
    </source>
</evidence>
<dbReference type="Pfam" id="PF02913">
    <property type="entry name" value="FAD-oxidase_C"/>
    <property type="match status" value="1"/>
</dbReference>
<dbReference type="PROSITE" id="PS51387">
    <property type="entry name" value="FAD_PCMH"/>
    <property type="match status" value="1"/>
</dbReference>
<comment type="similarity">
    <text evidence="2">Belongs to the FAD-binding oxidoreductase/transferase type 4 family.</text>
</comment>
<protein>
    <submittedName>
        <fullName evidence="7">Glycolate oxidase subunit</fullName>
    </submittedName>
</protein>
<reference evidence="7 8" key="1">
    <citation type="journal article" date="2004" name="Nucleic Acids Res.">
        <title>Genome sequence of Symbiobacterium thermophilum, an uncultivable bacterium that depends on microbial commensalism.</title>
        <authorList>
            <person name="Ueda K."/>
            <person name="Yamashita A."/>
            <person name="Ishikawa J."/>
            <person name="Shimada M."/>
            <person name="Watsuji T."/>
            <person name="Morimura K."/>
            <person name="Ikeda H."/>
            <person name="Hattori M."/>
            <person name="Beppu T."/>
        </authorList>
    </citation>
    <scope>NUCLEOTIDE SEQUENCE [LARGE SCALE GENOMIC DNA]</scope>
    <source>
        <strain evidence="8">T / IAM 14863</strain>
    </source>
</reference>
<dbReference type="FunFam" id="3.30.70.2740:FF:000001">
    <property type="entry name" value="D-lactate dehydrogenase mitochondrial"/>
    <property type="match status" value="1"/>
</dbReference>
<keyword evidence="4" id="KW-0274">FAD</keyword>
<evidence type="ECO:0000313" key="8">
    <source>
        <dbReference type="Proteomes" id="UP000000417"/>
    </source>
</evidence>
<dbReference type="EMBL" id="AP006840">
    <property type="protein sequence ID" value="BAD39978.1"/>
    <property type="molecule type" value="Genomic_DNA"/>
</dbReference>
<dbReference type="Pfam" id="PF01565">
    <property type="entry name" value="FAD_binding_4"/>
    <property type="match status" value="1"/>
</dbReference>
<dbReference type="Gene3D" id="3.30.465.10">
    <property type="match status" value="1"/>
</dbReference>
<dbReference type="Gene3D" id="1.10.45.10">
    <property type="entry name" value="Vanillyl-alcohol Oxidase, Chain A, domain 4"/>
    <property type="match status" value="1"/>
</dbReference>
<dbReference type="Proteomes" id="UP000000417">
    <property type="component" value="Chromosome"/>
</dbReference>
<evidence type="ECO:0000259" key="6">
    <source>
        <dbReference type="PROSITE" id="PS51387"/>
    </source>
</evidence>
<dbReference type="AlphaFoldDB" id="Q67QR5"/>
<dbReference type="PANTHER" id="PTHR42934">
    <property type="entry name" value="GLYCOLATE OXIDASE SUBUNIT GLCD"/>
    <property type="match status" value="1"/>
</dbReference>
<evidence type="ECO:0000256" key="5">
    <source>
        <dbReference type="ARBA" id="ARBA00023002"/>
    </source>
</evidence>
<organism evidence="7 8">
    <name type="scientific">Symbiobacterium thermophilum (strain DSM 24528 / JCM 14929 / IAM 14863 / T)</name>
    <dbReference type="NCBI Taxonomy" id="292459"/>
    <lineage>
        <taxon>Bacteria</taxon>
        <taxon>Bacillati</taxon>
        <taxon>Bacillota</taxon>
        <taxon>Clostridia</taxon>
        <taxon>Eubacteriales</taxon>
        <taxon>Symbiobacteriaceae</taxon>
        <taxon>Symbiobacterium</taxon>
    </lineage>
</organism>
<evidence type="ECO:0000256" key="2">
    <source>
        <dbReference type="ARBA" id="ARBA00008000"/>
    </source>
</evidence>
<dbReference type="PANTHER" id="PTHR42934:SF2">
    <property type="entry name" value="GLYCOLATE OXIDASE SUBUNIT GLCD"/>
    <property type="match status" value="1"/>
</dbReference>
<sequence length="489" mass="52729">MKGSDHQTTRRTSRKEGESMLTPEILAALRAAVGEEWCLTSKADLMAYSYDATPLYQRLPDAVVLPRTTEEVAAVLQIAHAHRIPVFTRGAGTNLAAGTVPAGGGIVLSLNRMNRILEIDQENLTATAEAGVITAELHKAVEAVGLFYPPDPGSMTSSTLGGNVMESAGGLRGLKYGVTKDYVMGLTAVTADGRIFRAGGKNVKDVAGYDLVKLICGSEGTLCVVTEVILKLLPMPEAKRTALAVFHDMEAAARTVSRIIAARIIPCTLEFMDNGTIRAVEDYVHLGLPTDAAALLLIQQDGPASVCDADIQRIAQICREEGATRVEHASDPAEQDRLMQARRFALSALARRRPTTILEDATVPRSQIAPMVAEIQRIAQKYDLDICTFGHAGDGNLHPTCMTDERNKEEIQRVEQAFAEIFAAALELGGTITGEHGVGEAKSPYLEWKVGPVGIELMKNIKKAFDPHGILNPGKLFAGETRKRVVVRQ</sequence>